<accession>U7UW90</accession>
<dbReference type="Gene3D" id="2.40.128.130">
    <property type="entry name" value="Autotransporter beta-domain"/>
    <property type="match status" value="1"/>
</dbReference>
<dbReference type="EMBL" id="AXZF01000210">
    <property type="protein sequence ID" value="ERT62728.1"/>
    <property type="molecule type" value="Genomic_DNA"/>
</dbReference>
<evidence type="ECO:0000313" key="4">
    <source>
        <dbReference type="Proteomes" id="UP000017081"/>
    </source>
</evidence>
<dbReference type="PROSITE" id="PS51208">
    <property type="entry name" value="AUTOTRANSPORTER"/>
    <property type="match status" value="1"/>
</dbReference>
<comment type="caution">
    <text evidence="3">The sequence shown here is derived from an EMBL/GenBank/DDBJ whole genome shotgun (WGS) entry which is preliminary data.</text>
</comment>
<evidence type="ECO:0000259" key="2">
    <source>
        <dbReference type="PROSITE" id="PS51208"/>
    </source>
</evidence>
<dbReference type="AlphaFoldDB" id="U7UW90"/>
<evidence type="ECO:0000313" key="3">
    <source>
        <dbReference type="EMBL" id="ERT62728.1"/>
    </source>
</evidence>
<organism evidence="3 4">
    <name type="scientific">Cetobacterium somerae ATCC BAA-474</name>
    <dbReference type="NCBI Taxonomy" id="1319815"/>
    <lineage>
        <taxon>Bacteria</taxon>
        <taxon>Fusobacteriati</taxon>
        <taxon>Fusobacteriota</taxon>
        <taxon>Fusobacteriia</taxon>
        <taxon>Fusobacteriales</taxon>
        <taxon>Fusobacteriaceae</taxon>
        <taxon>Cetobacterium</taxon>
    </lineage>
</organism>
<dbReference type="InterPro" id="IPR005546">
    <property type="entry name" value="Autotransporte_beta"/>
</dbReference>
<feature type="domain" description="Autotransporter" evidence="2">
    <location>
        <begin position="649"/>
        <end position="942"/>
    </location>
</feature>
<dbReference type="HOGENOM" id="CLU_311634_0_0_0"/>
<sequence length="942" mass="101968">MYLFDNNKWLPGTYHLSEGDIIVAGETNGLYNGMGSTKLGYQMRNVNNITISGTSSYSLNGMLSLGGEIYNDGSITVNGTSNFNNIGMLVSNAGGIGINASLITVNNNQIGMYGTSGTTISNQNGAININSGIGMITRGANAQAINYNGINVGSNSTGMVSYEGAVATNKSEVTLKGSSSIGMSAISSGNAINDGFISASNSQYGMFASDGSTIKNTNTLNAINGGIGAYVDNNSNKSTFENASNSTIDVYSGGIGVYLAGNGYAVNNGFMSLTDGIGIYAYNNSEAINKSQITANQGSTAMVAREASRIINEATITLAGTSSIGMYADKTSTAINSGKITLSDSGQIGMYATGNSTLTTTISSNISVSMGTGILVSGPGGATNSGVISVTNSGNGMYIKNSGTITNDGQIYVNDSNTNAMGSSGNQTILVNATNGVITIEDSVSNSHAFNMNGGVAQNSGVLNLGTTGIAATGGTIYNWGIINGIATSNNYYVPENYELVMEKGGNIGGAKLQEAIIGLSYAQALFTKNDTDGFLLNLSVKADNFVSHSYLYDIYTENGDSYIKRKRFTELTNSSIGEYLENIYNLENEESKIKMYSALRSIRSQAEFDKDLDLFFGRDFYPTVIFQTRDSINFTTNNILDNLETRYNTDKDNSYIVGYSLERTKQKNLSNQIGFDEYLNGFYLGKQYTLNENSNYGFLFSYTRLDSDYNSNRGKRKDNFFQETSFLNYAKDNIKGIGVLYFGYAQGNLKRNLNVSFLENNGTSIEYVSLDESFNSDIKNLYVGTSGKISKEYKFDTFFVEPEMKGYLMGVFQKEIKEAGGEYAINLDNMNKVFSTIKIGTSIGKIFYPKDNYKLTLKLKGGVGQDINSANENLNLKLKNLSNETTDIKVDRKNQFYKEVGTRIDLSKDTIKDELTLYVEYKYIFEDKNSWKTSAGFIYTF</sequence>
<dbReference type="Proteomes" id="UP000017081">
    <property type="component" value="Unassembled WGS sequence"/>
</dbReference>
<keyword evidence="4" id="KW-1185">Reference proteome</keyword>
<reference evidence="3 4" key="1">
    <citation type="submission" date="2013-08" db="EMBL/GenBank/DDBJ databases">
        <authorList>
            <person name="Weinstock G."/>
            <person name="Sodergren E."/>
            <person name="Wylie T."/>
            <person name="Fulton L."/>
            <person name="Fulton R."/>
            <person name="Fronick C."/>
            <person name="O'Laughlin M."/>
            <person name="Godfrey J."/>
            <person name="Miner T."/>
            <person name="Herter B."/>
            <person name="Appelbaum E."/>
            <person name="Cordes M."/>
            <person name="Lek S."/>
            <person name="Wollam A."/>
            <person name="Pepin K.H."/>
            <person name="Palsikar V.B."/>
            <person name="Mitreva M."/>
            <person name="Wilson R.K."/>
        </authorList>
    </citation>
    <scope>NUCLEOTIDE SEQUENCE [LARGE SCALE GENOMIC DNA]</scope>
    <source>
        <strain evidence="3 4">ATCC BAA-474</strain>
    </source>
</reference>
<evidence type="ECO:0000256" key="1">
    <source>
        <dbReference type="SAM" id="Coils"/>
    </source>
</evidence>
<dbReference type="eggNOG" id="COG4625">
    <property type="taxonomic scope" value="Bacteria"/>
</dbReference>
<gene>
    <name evidence="3" type="ORF">HMPREF0202_03015</name>
</gene>
<keyword evidence="1" id="KW-0175">Coiled coil</keyword>
<name>U7UW90_9FUSO</name>
<dbReference type="SUPFAM" id="SSF103515">
    <property type="entry name" value="Autotransporter"/>
    <property type="match status" value="1"/>
</dbReference>
<protein>
    <recommendedName>
        <fullName evidence="2">Autotransporter domain-containing protein</fullName>
    </recommendedName>
</protein>
<dbReference type="Pfam" id="PF03797">
    <property type="entry name" value="Autotransporter"/>
    <property type="match status" value="1"/>
</dbReference>
<dbReference type="InterPro" id="IPR036709">
    <property type="entry name" value="Autotransporte_beta_dom_sf"/>
</dbReference>
<feature type="coiled-coil region" evidence="1">
    <location>
        <begin position="865"/>
        <end position="892"/>
    </location>
</feature>
<proteinExistence type="predicted"/>